<keyword evidence="2" id="KW-1185">Reference proteome</keyword>
<dbReference type="EMBL" id="NCKW01007436">
    <property type="protein sequence ID" value="POM70099.1"/>
    <property type="molecule type" value="Genomic_DNA"/>
</dbReference>
<proteinExistence type="predicted"/>
<dbReference type="AlphaFoldDB" id="A0A2P4XXB3"/>
<organism evidence="1 2">
    <name type="scientific">Phytophthora palmivora</name>
    <dbReference type="NCBI Taxonomy" id="4796"/>
    <lineage>
        <taxon>Eukaryota</taxon>
        <taxon>Sar</taxon>
        <taxon>Stramenopiles</taxon>
        <taxon>Oomycota</taxon>
        <taxon>Peronosporomycetes</taxon>
        <taxon>Peronosporales</taxon>
        <taxon>Peronosporaceae</taxon>
        <taxon>Phytophthora</taxon>
    </lineage>
</organism>
<accession>A0A2P4XXB3</accession>
<protein>
    <submittedName>
        <fullName evidence="1">Uncharacterized protein</fullName>
    </submittedName>
</protein>
<dbReference type="OrthoDB" id="128294at2759"/>
<reference evidence="1 2" key="1">
    <citation type="journal article" date="2017" name="Genome Biol. Evol.">
        <title>Phytophthora megakarya and P. palmivora, closely related causal agents of cacao black pod rot, underwent increases in genome sizes and gene numbers by different mechanisms.</title>
        <authorList>
            <person name="Ali S.S."/>
            <person name="Shao J."/>
            <person name="Lary D.J."/>
            <person name="Kronmiller B."/>
            <person name="Shen D."/>
            <person name="Strem M.D."/>
            <person name="Amoako-Attah I."/>
            <person name="Akrofi A.Y."/>
            <person name="Begoude B.A."/>
            <person name="Ten Hoopen G.M."/>
            <person name="Coulibaly K."/>
            <person name="Kebe B.I."/>
            <person name="Melnick R.L."/>
            <person name="Guiltinan M.J."/>
            <person name="Tyler B.M."/>
            <person name="Meinhardt L.W."/>
            <person name="Bailey B.A."/>
        </authorList>
    </citation>
    <scope>NUCLEOTIDE SEQUENCE [LARGE SCALE GENOMIC DNA]</scope>
    <source>
        <strain evidence="2">sbr112.9</strain>
    </source>
</reference>
<dbReference type="Proteomes" id="UP000237271">
    <property type="component" value="Unassembled WGS sequence"/>
</dbReference>
<comment type="caution">
    <text evidence="1">The sequence shown here is derived from an EMBL/GenBank/DDBJ whole genome shotgun (WGS) entry which is preliminary data.</text>
</comment>
<sequence length="472" mass="53398">MWTASLENEKKWKLVCARLSPSDLGCTLAKWNNTIEYNVAQIKAGQLHVADNTYREGGSPVRIVSTSQLEGFHSALKKLLAREVRSELGLRILDVFIVQHNIDVGARFGRNPPISNVDLISACRAATLCKLYGKGLVASTPEQEFITNLVSESIPAPQYRSATGRDFSFQAWEQMFKNANVDASEEVKFINSRQHMKTIRELLCKKATVLETGKVDSDDFMHSLRMEENNSEGANALSIEEHELLRQVVREQVACKRVCSDCDLVTTIMYNLVVASNRNSFIKIQRRSYRTLESKIKKFRTELATPSLVAYTKKLFEFRTQQQCKGRLTTCEHEIQSALFTTLRESYASCQKRKIFCKIYDFAACICDGVRAFSKESLLRRWEVLKKSPSTNGEFKIKFKITRRLLPLVDSTETEANANSSDAPAISTSSEKSFSAAPPLVADTATQYSLQIDDRELSQQKHSIHTRSPHRL</sequence>
<evidence type="ECO:0000313" key="1">
    <source>
        <dbReference type="EMBL" id="POM70099.1"/>
    </source>
</evidence>
<gene>
    <name evidence="1" type="ORF">PHPALM_13519</name>
</gene>
<evidence type="ECO:0000313" key="2">
    <source>
        <dbReference type="Proteomes" id="UP000237271"/>
    </source>
</evidence>
<name>A0A2P4XXB3_9STRA</name>